<dbReference type="GO" id="GO:0005886">
    <property type="term" value="C:plasma membrane"/>
    <property type="evidence" value="ECO:0007669"/>
    <property type="project" value="UniProtKB-SubCell"/>
</dbReference>
<feature type="transmembrane region" description="Helical" evidence="6">
    <location>
        <begin position="387"/>
        <end position="407"/>
    </location>
</feature>
<evidence type="ECO:0000256" key="1">
    <source>
        <dbReference type="ARBA" id="ARBA00004651"/>
    </source>
</evidence>
<dbReference type="EMBL" id="JACJKS010000003">
    <property type="protein sequence ID" value="MBM6947654.1"/>
    <property type="molecule type" value="Genomic_DNA"/>
</dbReference>
<evidence type="ECO:0000256" key="3">
    <source>
        <dbReference type="ARBA" id="ARBA00022692"/>
    </source>
</evidence>
<feature type="transmembrane region" description="Helical" evidence="6">
    <location>
        <begin position="122"/>
        <end position="147"/>
    </location>
</feature>
<evidence type="ECO:0000256" key="5">
    <source>
        <dbReference type="ARBA" id="ARBA00023136"/>
    </source>
</evidence>
<dbReference type="PANTHER" id="PTHR30250">
    <property type="entry name" value="PST FAMILY PREDICTED COLANIC ACID TRANSPORTER"/>
    <property type="match status" value="1"/>
</dbReference>
<dbReference type="Proteomes" id="UP000705508">
    <property type="component" value="Unassembled WGS sequence"/>
</dbReference>
<dbReference type="PIRSF" id="PIRSF038958">
    <property type="entry name" value="PG_synth_SpoVB"/>
    <property type="match status" value="1"/>
</dbReference>
<feature type="transmembrane region" description="Helical" evidence="6">
    <location>
        <begin position="321"/>
        <end position="340"/>
    </location>
</feature>
<comment type="subcellular location">
    <subcellularLocation>
        <location evidence="1">Cell membrane</location>
        <topology evidence="1">Multi-pass membrane protein</topology>
    </subcellularLocation>
</comment>
<keyword evidence="2" id="KW-1003">Cell membrane</keyword>
<evidence type="ECO:0000313" key="7">
    <source>
        <dbReference type="EMBL" id="MBM6947654.1"/>
    </source>
</evidence>
<feature type="transmembrane region" description="Helical" evidence="6">
    <location>
        <begin position="82"/>
        <end position="102"/>
    </location>
</feature>
<evidence type="ECO:0000256" key="6">
    <source>
        <dbReference type="SAM" id="Phobius"/>
    </source>
</evidence>
<keyword evidence="3 6" id="KW-0812">Transmembrane</keyword>
<feature type="transmembrane region" description="Helical" evidence="6">
    <location>
        <begin position="12"/>
        <end position="31"/>
    </location>
</feature>
<organism evidence="7 8">
    <name type="scientific">Mordavella massiliensis</name>
    <dbReference type="NCBI Taxonomy" id="1871024"/>
    <lineage>
        <taxon>Bacteria</taxon>
        <taxon>Bacillati</taxon>
        <taxon>Bacillota</taxon>
        <taxon>Clostridia</taxon>
        <taxon>Eubacteriales</taxon>
        <taxon>Clostridiaceae</taxon>
        <taxon>Mordavella</taxon>
    </lineage>
</organism>
<protein>
    <submittedName>
        <fullName evidence="7">Oligosaccharide flippase family protein</fullName>
    </submittedName>
</protein>
<dbReference type="AlphaFoldDB" id="A0A938X9E4"/>
<dbReference type="InterPro" id="IPR050833">
    <property type="entry name" value="Poly_Biosynth_Transport"/>
</dbReference>
<feature type="transmembrane region" description="Helical" evidence="6">
    <location>
        <begin position="360"/>
        <end position="380"/>
    </location>
</feature>
<dbReference type="InterPro" id="IPR002797">
    <property type="entry name" value="Polysacc_synth"/>
</dbReference>
<dbReference type="InterPro" id="IPR024923">
    <property type="entry name" value="PG_synth_SpoVB"/>
</dbReference>
<keyword evidence="4 6" id="KW-1133">Transmembrane helix</keyword>
<dbReference type="PANTHER" id="PTHR30250:SF21">
    <property type="entry name" value="LIPID II FLIPPASE MURJ"/>
    <property type="match status" value="1"/>
</dbReference>
<comment type="caution">
    <text evidence="7">The sequence shown here is derived from an EMBL/GenBank/DDBJ whole genome shotgun (WGS) entry which is preliminary data.</text>
</comment>
<evidence type="ECO:0000256" key="4">
    <source>
        <dbReference type="ARBA" id="ARBA00022989"/>
    </source>
</evidence>
<reference evidence="7" key="2">
    <citation type="journal article" date="2021" name="Sci. Rep.">
        <title>The distribution of antibiotic resistance genes in chicken gut microbiota commensals.</title>
        <authorList>
            <person name="Juricova H."/>
            <person name="Matiasovicova J."/>
            <person name="Kubasova T."/>
            <person name="Cejkova D."/>
            <person name="Rychlik I."/>
        </authorList>
    </citation>
    <scope>NUCLEOTIDE SEQUENCE</scope>
    <source>
        <strain evidence="7">An582</strain>
    </source>
</reference>
<feature type="transmembrane region" description="Helical" evidence="6">
    <location>
        <begin position="43"/>
        <end position="62"/>
    </location>
</feature>
<reference evidence="7" key="1">
    <citation type="submission" date="2020-08" db="EMBL/GenBank/DDBJ databases">
        <authorList>
            <person name="Cejkova D."/>
            <person name="Kubasova T."/>
            <person name="Jahodarova E."/>
            <person name="Rychlik I."/>
        </authorList>
    </citation>
    <scope>NUCLEOTIDE SEQUENCE</scope>
    <source>
        <strain evidence="7">An582</strain>
    </source>
</reference>
<gene>
    <name evidence="7" type="ORF">H6A20_03110</name>
</gene>
<evidence type="ECO:0000256" key="2">
    <source>
        <dbReference type="ARBA" id="ARBA00022475"/>
    </source>
</evidence>
<feature type="transmembrane region" description="Helical" evidence="6">
    <location>
        <begin position="413"/>
        <end position="433"/>
    </location>
</feature>
<keyword evidence="5 6" id="KW-0472">Membrane</keyword>
<accession>A0A938X9E4</accession>
<evidence type="ECO:0000313" key="8">
    <source>
        <dbReference type="Proteomes" id="UP000705508"/>
    </source>
</evidence>
<dbReference type="Pfam" id="PF01943">
    <property type="entry name" value="Polysacc_synt"/>
    <property type="match status" value="1"/>
</dbReference>
<sequence>MLRNHALIRGAFILTLSGAATRFIGFFYRMFLGRAFGGESVGLYQLAFPVYALCFSVCAAGVETAISRSTAAGLAVRDPLRVRAAFQSGLSLSVLLSFAALFFVQGNAGFLAGQLLGDPRCAPLLCVLILALPFACVHACICGHCLGRKSTRLPALSQLLEQAVRVGSVVLLFHILDSRGIRPGIALAAGGIVAAEASAAFYCLVRMRGKGSGSRGILSFTAYKKGLGEILSTAVPLTGNRVLLNILQSVEAVSIPLKLQAAGLTAGGALTVYGALTGMALPCILFPSALTSSVSAMLLPAAAQIQASGDRRAMQEIVRNVFFSCFSLGLFFGLLMAAGGNMLGQLLFHSRMAGRLIATLAWMCPFLYTNSCLLSILNGLGKTHLTFLFNAAGLLLRIGSVFLLVPAFGIRGYLWGLLAGQGAVFALCFFTLYPKLPFFRPSSRYSP</sequence>
<name>A0A938X9E4_9CLOT</name>
<proteinExistence type="predicted"/>
<dbReference type="RefSeq" id="WP_204905703.1">
    <property type="nucleotide sequence ID" value="NZ_JACJKS010000003.1"/>
</dbReference>